<evidence type="ECO:0008006" key="4">
    <source>
        <dbReference type="Google" id="ProtNLM"/>
    </source>
</evidence>
<keyword evidence="3" id="KW-1185">Reference proteome</keyword>
<sequence>MNCSNRTPGLAPLAPLAVLSASIAHAMREPLTAIALEAGTVQRRLRGACGAANAGALEDVSEGLRRIQEQAARADAQMRCLHKLMRIEDGVWGTAHGECSTLFALDAAILEAVALARVALYDAGLDLQVEIAPALARVEGERARVQHAVLGLLAEALTERAGRNAPAATLRLAVGSCLQGGASVHLALESTTEGATQGTTEGTTMRRARLPIVSVIAHAHA</sequence>
<feature type="signal peptide" evidence="1">
    <location>
        <begin position="1"/>
        <end position="26"/>
    </location>
</feature>
<evidence type="ECO:0000313" key="2">
    <source>
        <dbReference type="EMBL" id="CAG9185425.1"/>
    </source>
</evidence>
<accession>A0ABM8XYH5</accession>
<evidence type="ECO:0000313" key="3">
    <source>
        <dbReference type="Proteomes" id="UP000706525"/>
    </source>
</evidence>
<name>A0ABM8XYH5_9BURK</name>
<dbReference type="EMBL" id="CAJZAG010000014">
    <property type="protein sequence ID" value="CAG9185425.1"/>
    <property type="molecule type" value="Genomic_DNA"/>
</dbReference>
<dbReference type="Gene3D" id="1.10.287.130">
    <property type="match status" value="1"/>
</dbReference>
<reference evidence="2 3" key="1">
    <citation type="submission" date="2021-08" db="EMBL/GenBank/DDBJ databases">
        <authorList>
            <person name="Peeters C."/>
        </authorList>
    </citation>
    <scope>NUCLEOTIDE SEQUENCE [LARGE SCALE GENOMIC DNA]</scope>
    <source>
        <strain evidence="2 3">LMG 32289</strain>
    </source>
</reference>
<protein>
    <recommendedName>
        <fullName evidence="4">Signal transduction histidine kinase dimerisation/phosphoacceptor domain-containing protein</fullName>
    </recommendedName>
</protein>
<feature type="chain" id="PRO_5045552836" description="Signal transduction histidine kinase dimerisation/phosphoacceptor domain-containing protein" evidence="1">
    <location>
        <begin position="27"/>
        <end position="221"/>
    </location>
</feature>
<dbReference type="RefSeq" id="WP_223994844.1">
    <property type="nucleotide sequence ID" value="NZ_CAJZAG010000014.1"/>
</dbReference>
<organism evidence="2 3">
    <name type="scientific">Cupriavidus pampae</name>
    <dbReference type="NCBI Taxonomy" id="659251"/>
    <lineage>
        <taxon>Bacteria</taxon>
        <taxon>Pseudomonadati</taxon>
        <taxon>Pseudomonadota</taxon>
        <taxon>Betaproteobacteria</taxon>
        <taxon>Burkholderiales</taxon>
        <taxon>Burkholderiaceae</taxon>
        <taxon>Cupriavidus</taxon>
    </lineage>
</organism>
<dbReference type="Proteomes" id="UP000706525">
    <property type="component" value="Unassembled WGS sequence"/>
</dbReference>
<proteinExistence type="predicted"/>
<dbReference type="InterPro" id="IPR036097">
    <property type="entry name" value="HisK_dim/P_sf"/>
</dbReference>
<comment type="caution">
    <text evidence="2">The sequence shown here is derived from an EMBL/GenBank/DDBJ whole genome shotgun (WGS) entry which is preliminary data.</text>
</comment>
<dbReference type="SUPFAM" id="SSF47384">
    <property type="entry name" value="Homodimeric domain of signal transducing histidine kinase"/>
    <property type="match status" value="1"/>
</dbReference>
<keyword evidence="1" id="KW-0732">Signal</keyword>
<gene>
    <name evidence="2" type="ORF">LMG32289_05953</name>
</gene>
<evidence type="ECO:0000256" key="1">
    <source>
        <dbReference type="SAM" id="SignalP"/>
    </source>
</evidence>